<evidence type="ECO:0000313" key="3">
    <source>
        <dbReference type="Proteomes" id="UP000037755"/>
    </source>
</evidence>
<evidence type="ECO:0000313" key="2">
    <source>
        <dbReference type="EMBL" id="KOS07489.1"/>
    </source>
</evidence>
<dbReference type="InterPro" id="IPR025438">
    <property type="entry name" value="DUF4180"/>
</dbReference>
<keyword evidence="3" id="KW-1185">Reference proteome</keyword>
<name>A0A0M9VJ98_9FLAO</name>
<dbReference type="Pfam" id="PF13788">
    <property type="entry name" value="DUF4180"/>
    <property type="match status" value="1"/>
</dbReference>
<gene>
    <name evidence="2" type="ORF">AM493_16630</name>
</gene>
<dbReference type="STRING" id="1202724.AM493_16630"/>
<evidence type="ECO:0000259" key="1">
    <source>
        <dbReference type="Pfam" id="PF13788"/>
    </source>
</evidence>
<dbReference type="AlphaFoldDB" id="A0A0M9VJ98"/>
<accession>A0A0M9VJ98</accession>
<keyword evidence="2" id="KW-0378">Hydrolase</keyword>
<comment type="caution">
    <text evidence="2">The sequence shown here is derived from an EMBL/GenBank/DDBJ whole genome shotgun (WGS) entry which is preliminary data.</text>
</comment>
<dbReference type="RefSeq" id="WP_054409152.1">
    <property type="nucleotide sequence ID" value="NZ_FOYA01000011.1"/>
</dbReference>
<protein>
    <submittedName>
        <fullName evidence="2">Alpha/beta hydrolase</fullName>
    </submittedName>
</protein>
<sequence length="119" mass="13234">MDTITHHLTTGTAAEISSAGTVIPNIQDGIDLMGNLYYQGFDKIIIHQANIIPAFFDLKTGIAGEILQKFSTYRVRLAIVSDFSHYQSKSLADFIYECNNGRQVNFVASVQEALDKFND</sequence>
<dbReference type="PATRIC" id="fig|1202724.3.peg.3453"/>
<dbReference type="Proteomes" id="UP000037755">
    <property type="component" value="Unassembled WGS sequence"/>
</dbReference>
<dbReference type="EMBL" id="LIYD01000005">
    <property type="protein sequence ID" value="KOS07489.1"/>
    <property type="molecule type" value="Genomic_DNA"/>
</dbReference>
<proteinExistence type="predicted"/>
<feature type="domain" description="DUF4180" evidence="1">
    <location>
        <begin position="13"/>
        <end position="116"/>
    </location>
</feature>
<dbReference type="GO" id="GO:0016787">
    <property type="term" value="F:hydrolase activity"/>
    <property type="evidence" value="ECO:0007669"/>
    <property type="project" value="UniProtKB-KW"/>
</dbReference>
<dbReference type="OrthoDB" id="8595425at2"/>
<organism evidence="2 3">
    <name type="scientific">Flavobacterium akiainvivens</name>
    <dbReference type="NCBI Taxonomy" id="1202724"/>
    <lineage>
        <taxon>Bacteria</taxon>
        <taxon>Pseudomonadati</taxon>
        <taxon>Bacteroidota</taxon>
        <taxon>Flavobacteriia</taxon>
        <taxon>Flavobacteriales</taxon>
        <taxon>Flavobacteriaceae</taxon>
        <taxon>Flavobacterium</taxon>
    </lineage>
</organism>
<reference evidence="2 3" key="1">
    <citation type="submission" date="2015-08" db="EMBL/GenBank/DDBJ databases">
        <title>Whole genome sequence of Flavobacterium akiainvivens IK-1T, from decaying Wikstroemia oahuensis, an endemic Hawaiian shrub.</title>
        <authorList>
            <person name="Wan X."/>
            <person name="Hou S."/>
            <person name="Saito J."/>
            <person name="Donachie S."/>
        </authorList>
    </citation>
    <scope>NUCLEOTIDE SEQUENCE [LARGE SCALE GENOMIC DNA]</scope>
    <source>
        <strain evidence="2 3">IK-1</strain>
    </source>
</reference>